<evidence type="ECO:0000313" key="10">
    <source>
        <dbReference type="Proteomes" id="UP000762676"/>
    </source>
</evidence>
<evidence type="ECO:0000313" key="9">
    <source>
        <dbReference type="EMBL" id="GFR88230.1"/>
    </source>
</evidence>
<comment type="subcellular location">
    <subcellularLocation>
        <location evidence="2">Cytoplasm</location>
    </subcellularLocation>
    <subcellularLocation>
        <location evidence="1">Nucleus</location>
    </subcellularLocation>
</comment>
<dbReference type="FunFam" id="3.30.310.50:FF:000005">
    <property type="entry name" value="L antigen family member 3"/>
    <property type="match status" value="1"/>
</dbReference>
<comment type="similarity">
    <text evidence="3">Belongs to the CTAG/PCC1 family.</text>
</comment>
<keyword evidence="4" id="KW-0963">Cytoplasm</keyword>
<protein>
    <recommendedName>
        <fullName evidence="8">L antigen family member 3</fullName>
    </recommendedName>
</protein>
<dbReference type="Pfam" id="PF09341">
    <property type="entry name" value="Pcc1"/>
    <property type="match status" value="1"/>
</dbReference>
<dbReference type="GO" id="GO:0005634">
    <property type="term" value="C:nucleus"/>
    <property type="evidence" value="ECO:0007669"/>
    <property type="project" value="UniProtKB-SubCell"/>
</dbReference>
<evidence type="ECO:0000256" key="1">
    <source>
        <dbReference type="ARBA" id="ARBA00004123"/>
    </source>
</evidence>
<proteinExistence type="inferred from homology"/>
<comment type="caution">
    <text evidence="9">The sequence shown here is derived from an EMBL/GenBank/DDBJ whole genome shotgun (WGS) entry which is preliminary data.</text>
</comment>
<sequence>MFSELNVPFPSAEEAKIAHGSLSVDREPKRGNVSRELHVKGNILQVRFKAIEVRTVRVSINSFLEHLKLVCETIEQFGPPR</sequence>
<dbReference type="PANTHER" id="PTHR31283">
    <property type="entry name" value="EKC/KEOPS COMPLEX SUBUNIT PCC1 FAMILY MEMBER"/>
    <property type="match status" value="1"/>
</dbReference>
<organism evidence="9 10">
    <name type="scientific">Elysia marginata</name>
    <dbReference type="NCBI Taxonomy" id="1093978"/>
    <lineage>
        <taxon>Eukaryota</taxon>
        <taxon>Metazoa</taxon>
        <taxon>Spiralia</taxon>
        <taxon>Lophotrochozoa</taxon>
        <taxon>Mollusca</taxon>
        <taxon>Gastropoda</taxon>
        <taxon>Heterobranchia</taxon>
        <taxon>Euthyneura</taxon>
        <taxon>Panpulmonata</taxon>
        <taxon>Sacoglossa</taxon>
        <taxon>Placobranchoidea</taxon>
        <taxon>Plakobranchidae</taxon>
        <taxon>Elysia</taxon>
    </lineage>
</organism>
<dbReference type="GO" id="GO:0005737">
    <property type="term" value="C:cytoplasm"/>
    <property type="evidence" value="ECO:0007669"/>
    <property type="project" value="UniProtKB-SubCell"/>
</dbReference>
<dbReference type="AlphaFoldDB" id="A0AAV4GTZ6"/>
<dbReference type="GO" id="GO:0008033">
    <property type="term" value="P:tRNA processing"/>
    <property type="evidence" value="ECO:0007669"/>
    <property type="project" value="UniProtKB-KW"/>
</dbReference>
<dbReference type="GO" id="GO:0000408">
    <property type="term" value="C:EKC/KEOPS complex"/>
    <property type="evidence" value="ECO:0007669"/>
    <property type="project" value="TreeGrafter"/>
</dbReference>
<keyword evidence="6" id="KW-0539">Nucleus</keyword>
<accession>A0AAV4GTZ6</accession>
<evidence type="ECO:0000256" key="2">
    <source>
        <dbReference type="ARBA" id="ARBA00004496"/>
    </source>
</evidence>
<dbReference type="PANTHER" id="PTHR31283:SF5">
    <property type="entry name" value="EKC_KEOPS COMPLEX SUBUNIT LAGE3"/>
    <property type="match status" value="1"/>
</dbReference>
<dbReference type="Gene3D" id="3.30.310.50">
    <property type="entry name" value="Alpha-D-phosphohexomutase, C-terminal domain"/>
    <property type="match status" value="1"/>
</dbReference>
<reference evidence="9 10" key="1">
    <citation type="journal article" date="2021" name="Elife">
        <title>Chloroplast acquisition without the gene transfer in kleptoplastic sea slugs, Plakobranchus ocellatus.</title>
        <authorList>
            <person name="Maeda T."/>
            <person name="Takahashi S."/>
            <person name="Yoshida T."/>
            <person name="Shimamura S."/>
            <person name="Takaki Y."/>
            <person name="Nagai Y."/>
            <person name="Toyoda A."/>
            <person name="Suzuki Y."/>
            <person name="Arimoto A."/>
            <person name="Ishii H."/>
            <person name="Satoh N."/>
            <person name="Nishiyama T."/>
            <person name="Hasebe M."/>
            <person name="Maruyama T."/>
            <person name="Minagawa J."/>
            <person name="Obokata J."/>
            <person name="Shigenobu S."/>
        </authorList>
    </citation>
    <scope>NUCLEOTIDE SEQUENCE [LARGE SCALE GENOMIC DNA]</scope>
</reference>
<comment type="function">
    <text evidence="7">Component of the EKC/KEOPS complex that is required for the formation of a threonylcarbamoyl group on adenosine at position 37 (t(6)A37) in tRNAs that read codons beginning with adenine. The complex is probably involved in the transfer of the threonylcarbamoyl moiety of threonylcarbamoyl-AMP (TC-AMP) to the N6 group of A37. LAGE3 functions as a dimerization module for the complex.</text>
</comment>
<evidence type="ECO:0000256" key="4">
    <source>
        <dbReference type="ARBA" id="ARBA00022490"/>
    </source>
</evidence>
<dbReference type="EMBL" id="BMAT01012218">
    <property type="protein sequence ID" value="GFR88230.1"/>
    <property type="molecule type" value="Genomic_DNA"/>
</dbReference>
<dbReference type="Proteomes" id="UP000762676">
    <property type="component" value="Unassembled WGS sequence"/>
</dbReference>
<keyword evidence="5" id="KW-0819">tRNA processing</keyword>
<dbReference type="GO" id="GO:0070525">
    <property type="term" value="P:tRNA threonylcarbamoyladenosine metabolic process"/>
    <property type="evidence" value="ECO:0007669"/>
    <property type="project" value="TreeGrafter"/>
</dbReference>
<dbReference type="InterPro" id="IPR015419">
    <property type="entry name" value="CTAG/Pcc1"/>
</dbReference>
<evidence type="ECO:0000256" key="5">
    <source>
        <dbReference type="ARBA" id="ARBA00022694"/>
    </source>
</evidence>
<evidence type="ECO:0000256" key="7">
    <source>
        <dbReference type="ARBA" id="ARBA00053047"/>
    </source>
</evidence>
<keyword evidence="10" id="KW-1185">Reference proteome</keyword>
<evidence type="ECO:0000256" key="8">
    <source>
        <dbReference type="ARBA" id="ARBA00076355"/>
    </source>
</evidence>
<gene>
    <name evidence="9" type="ORF">ElyMa_006095600</name>
</gene>
<evidence type="ECO:0000256" key="3">
    <source>
        <dbReference type="ARBA" id="ARBA00007073"/>
    </source>
</evidence>
<evidence type="ECO:0000256" key="6">
    <source>
        <dbReference type="ARBA" id="ARBA00023242"/>
    </source>
</evidence>
<name>A0AAV4GTZ6_9GAST</name>